<dbReference type="Gene3D" id="2.130.10.10">
    <property type="entry name" value="YVTN repeat-like/Quinoprotein amine dehydrogenase"/>
    <property type="match status" value="2"/>
</dbReference>
<evidence type="ECO:0000256" key="3">
    <source>
        <dbReference type="ARBA" id="ARBA00046343"/>
    </source>
</evidence>
<dbReference type="SMART" id="SM00320">
    <property type="entry name" value="WD40"/>
    <property type="match status" value="4"/>
</dbReference>
<protein>
    <recommendedName>
        <fullName evidence="6">WD40 repeat domain-containing protein</fullName>
    </recommendedName>
</protein>
<dbReference type="PANTHER" id="PTHR22839:SF0">
    <property type="entry name" value="THO COMPLEX SUBUNIT 3"/>
    <property type="match status" value="1"/>
</dbReference>
<evidence type="ECO:0008006" key="6">
    <source>
        <dbReference type="Google" id="ProtNLM"/>
    </source>
</evidence>
<dbReference type="AlphaFoldDB" id="A0A7S7M0H0"/>
<evidence type="ECO:0000313" key="4">
    <source>
        <dbReference type="EMBL" id="QOY54650.1"/>
    </source>
</evidence>
<dbReference type="GO" id="GO:0006406">
    <property type="term" value="P:mRNA export from nucleus"/>
    <property type="evidence" value="ECO:0007669"/>
    <property type="project" value="InterPro"/>
</dbReference>
<dbReference type="EMBL" id="CP054493">
    <property type="protein sequence ID" value="QOY54650.1"/>
    <property type="molecule type" value="Genomic_DNA"/>
</dbReference>
<dbReference type="Proteomes" id="UP000593836">
    <property type="component" value="Chromosome"/>
</dbReference>
<dbReference type="InterPro" id="IPR040132">
    <property type="entry name" value="Tex1/THOC3"/>
</dbReference>
<dbReference type="InterPro" id="IPR015943">
    <property type="entry name" value="WD40/YVTN_repeat-like_dom_sf"/>
</dbReference>
<dbReference type="RefSeq" id="WP_194366695.1">
    <property type="nucleotide sequence ID" value="NZ_CP054493.1"/>
</dbReference>
<name>A0A7S7M0H0_9BACT</name>
<dbReference type="SUPFAM" id="SSF50978">
    <property type="entry name" value="WD40 repeat-like"/>
    <property type="match status" value="1"/>
</dbReference>
<evidence type="ECO:0000256" key="2">
    <source>
        <dbReference type="ARBA" id="ARBA00022737"/>
    </source>
</evidence>
<dbReference type="InterPro" id="IPR036322">
    <property type="entry name" value="WD40_repeat_dom_sf"/>
</dbReference>
<reference evidence="4 5" key="1">
    <citation type="submission" date="2020-05" db="EMBL/GenBank/DDBJ databases">
        <title>Sulfurimonas marisnigri, sp. nov., and Sulfurimonas baltica, sp. nov., manganese oxide reducing chemolithoautotrophs of the class Epsilonproteobacteria isolated from the pelagic redoxclines of the Black and Baltic Seas and emended description of the genus Sulfurimonas.</title>
        <authorList>
            <person name="Henkel J.V."/>
            <person name="Laudan C."/>
            <person name="Werner J."/>
            <person name="Neu T."/>
            <person name="Plewe S."/>
            <person name="Sproer C."/>
            <person name="Bunk B."/>
            <person name="Schulz-Vogt H.N."/>
        </authorList>
    </citation>
    <scope>NUCLEOTIDE SEQUENCE [LARGE SCALE GENOMIC DNA]</scope>
    <source>
        <strain evidence="4 5">SoZ1</strain>
    </source>
</reference>
<gene>
    <name evidence="4" type="ORF">HUE87_12465</name>
</gene>
<comment type="similarity">
    <text evidence="3">Belongs to the THOC3 family.</text>
</comment>
<dbReference type="PANTHER" id="PTHR22839">
    <property type="entry name" value="THO COMPLEX SUBUNIT 3 THO3"/>
    <property type="match status" value="1"/>
</dbReference>
<keyword evidence="2" id="KW-0677">Repeat</keyword>
<evidence type="ECO:0000313" key="5">
    <source>
        <dbReference type="Proteomes" id="UP000593836"/>
    </source>
</evidence>
<dbReference type="KEGG" id="smas:HUE87_12465"/>
<organism evidence="4 5">
    <name type="scientific">Candidatus Sulfurimonas marisnigri</name>
    <dbReference type="NCBI Taxonomy" id="2740405"/>
    <lineage>
        <taxon>Bacteria</taxon>
        <taxon>Pseudomonadati</taxon>
        <taxon>Campylobacterota</taxon>
        <taxon>Epsilonproteobacteria</taxon>
        <taxon>Campylobacterales</taxon>
        <taxon>Sulfurimonadaceae</taxon>
        <taxon>Sulfurimonas</taxon>
    </lineage>
</organism>
<keyword evidence="1" id="KW-0853">WD repeat</keyword>
<dbReference type="InterPro" id="IPR001680">
    <property type="entry name" value="WD40_rpt"/>
</dbReference>
<evidence type="ECO:0000256" key="1">
    <source>
        <dbReference type="ARBA" id="ARBA00022574"/>
    </source>
</evidence>
<accession>A0A7S7M0H0</accession>
<sequence>MSRIYECQISKSNITSLKVLDNNNFAYSTKLHGIILIDLNKCETKKNITNKYLNPSATAHSFSPNSKIFAFTNNHMIYVIDIETNETLQTIQTPDEDITMLSFDSSSTYIIAGTANGRVLQYRHNKTSLLARLCSFPHNRSSIYLNIKDNEIFVSAFAFHKKMFASAGYDGAIFIIDLFSHSDRKIITHNRTRVETLCFADENTLISGNSDGTIDITSLGNTKVHKTINTPLSTVKHIILMPNPDYIMVAGRTNIVTIIDIKKLKITHNKYLELSSNIVKIDIANGEYLVVAQENNKIVIIELPSIAKLKSLITHNSLEDAYKLILKEPMLQGSYEHKALEDKFRDDYLYATKALINQNKILAVNKLEIYKNIHSKQNEIKNLFEAFANFERFNSLFLENKYALAYSMSSRFPPLKLTPQYIKMEQIFKVAFSNAQRHIARGDIDGAKALLYGYNTVISKKQIIRLILTQNKEFIEFLEAVKNKDFININRLININALFTQIPNYLLLNDEIEDKLENIKYNINIGEIDTAKKFICALENIPSVSKKVQMLDIECKNLLLLQAAYEINNFKSCYEILDSHKSLAQTELAILLEKHWSKLMHQCEEYALNGNIKDIKKTLGNLIGLSTRNNKIGDLIRVSFHVRIKMLIQTKNFGGAETIIYTYIDIFGIDSEISQIMKKFEKISSIKLAISQNQSDRRSRNSWTHSDIIMKQEP</sequence>
<proteinExistence type="inferred from homology"/>
<keyword evidence="5" id="KW-1185">Reference proteome</keyword>